<dbReference type="Proteomes" id="UP000016930">
    <property type="component" value="Unassembled WGS sequence"/>
</dbReference>
<evidence type="ECO:0000256" key="1">
    <source>
        <dbReference type="SAM" id="MobiDB-lite"/>
    </source>
</evidence>
<gene>
    <name evidence="2" type="ORF">CERSUDRAFT_94917</name>
</gene>
<keyword evidence="3" id="KW-1185">Reference proteome</keyword>
<feature type="compositionally biased region" description="Polar residues" evidence="1">
    <location>
        <begin position="397"/>
        <end position="426"/>
    </location>
</feature>
<sequence length="487" mass="54767">MPSHTVSDGLQRLAAQHRSATAHLQRAPWRYRSKRKGLKLTPTEKLAVVKKKLERREKRASVIADAQQTVSDVIAKAQAELGVQDFQQVKTEIMQDRRKATTKRAPNRWNAFVMSEAKRMNDALPDGAPRLKSSELAGQIRERWLAMSPEERVAATTNTIQELADKREMRRHAPHNTAISAFHDARASITAMQRDLEALHERTGVEAVLMVVRTSPDHYNRPFAFVTSQRAESFFSYTLNTQAIDVALHLESFCLSGVTGLVEKGREWFAQTRMRLQVIILNKLRNVAQANVPKMQYKNFHRQITARYGVVIEGWPLDKFVPPSLVKSRTELEVLLRAWETDATRFRKLSKQEFQLWQENHVREAQSTEDSDDDESEETIDDTALGGGAEPFMQDLVPSTRSDPTESSVQDESPSQAVTQLKSNPRNDTLTNIVNVVMSASGTAVPIVKKPRKTRSDKGKPRKKRPSSTETATITPSPVTVSASPAS</sequence>
<accession>M2PNE8</accession>
<proteinExistence type="predicted"/>
<dbReference type="OrthoDB" id="3267359at2759"/>
<feature type="region of interest" description="Disordered" evidence="1">
    <location>
        <begin position="439"/>
        <end position="487"/>
    </location>
</feature>
<evidence type="ECO:0000313" key="3">
    <source>
        <dbReference type="Proteomes" id="UP000016930"/>
    </source>
</evidence>
<dbReference type="AlphaFoldDB" id="M2PNE8"/>
<dbReference type="HOGENOM" id="CLU_034870_1_0_1"/>
<dbReference type="STRING" id="914234.M2PNE8"/>
<feature type="compositionally biased region" description="Low complexity" evidence="1">
    <location>
        <begin position="475"/>
        <end position="487"/>
    </location>
</feature>
<feature type="region of interest" description="Disordered" evidence="1">
    <location>
        <begin position="362"/>
        <end position="426"/>
    </location>
</feature>
<protein>
    <submittedName>
        <fullName evidence="2">Uncharacterized protein</fullName>
    </submittedName>
</protein>
<feature type="compositionally biased region" description="Acidic residues" evidence="1">
    <location>
        <begin position="367"/>
        <end position="381"/>
    </location>
</feature>
<reference evidence="2 3" key="1">
    <citation type="journal article" date="2012" name="Proc. Natl. Acad. Sci. U.S.A.">
        <title>Comparative genomics of Ceriporiopsis subvermispora and Phanerochaete chrysosporium provide insight into selective ligninolysis.</title>
        <authorList>
            <person name="Fernandez-Fueyo E."/>
            <person name="Ruiz-Duenas F.J."/>
            <person name="Ferreira P."/>
            <person name="Floudas D."/>
            <person name="Hibbett D.S."/>
            <person name="Canessa P."/>
            <person name="Larrondo L.F."/>
            <person name="James T.Y."/>
            <person name="Seelenfreund D."/>
            <person name="Lobos S."/>
            <person name="Polanco R."/>
            <person name="Tello M."/>
            <person name="Honda Y."/>
            <person name="Watanabe T."/>
            <person name="Watanabe T."/>
            <person name="Ryu J.S."/>
            <person name="Kubicek C.P."/>
            <person name="Schmoll M."/>
            <person name="Gaskell J."/>
            <person name="Hammel K.E."/>
            <person name="St John F.J."/>
            <person name="Vanden Wymelenberg A."/>
            <person name="Sabat G."/>
            <person name="Splinter BonDurant S."/>
            <person name="Syed K."/>
            <person name="Yadav J.S."/>
            <person name="Doddapaneni H."/>
            <person name="Subramanian V."/>
            <person name="Lavin J.L."/>
            <person name="Oguiza J.A."/>
            <person name="Perez G."/>
            <person name="Pisabarro A.G."/>
            <person name="Ramirez L."/>
            <person name="Santoyo F."/>
            <person name="Master E."/>
            <person name="Coutinho P.M."/>
            <person name="Henrissat B."/>
            <person name="Lombard V."/>
            <person name="Magnuson J.K."/>
            <person name="Kuees U."/>
            <person name="Hori C."/>
            <person name="Igarashi K."/>
            <person name="Samejima M."/>
            <person name="Held B.W."/>
            <person name="Barry K.W."/>
            <person name="LaButti K.M."/>
            <person name="Lapidus A."/>
            <person name="Lindquist E.A."/>
            <person name="Lucas S.M."/>
            <person name="Riley R."/>
            <person name="Salamov A.A."/>
            <person name="Hoffmeister D."/>
            <person name="Schwenk D."/>
            <person name="Hadar Y."/>
            <person name="Yarden O."/>
            <person name="de Vries R.P."/>
            <person name="Wiebenga A."/>
            <person name="Stenlid J."/>
            <person name="Eastwood D."/>
            <person name="Grigoriev I.V."/>
            <person name="Berka R.M."/>
            <person name="Blanchette R.A."/>
            <person name="Kersten P."/>
            <person name="Martinez A.T."/>
            <person name="Vicuna R."/>
            <person name="Cullen D."/>
        </authorList>
    </citation>
    <scope>NUCLEOTIDE SEQUENCE [LARGE SCALE GENOMIC DNA]</scope>
    <source>
        <strain evidence="2 3">B</strain>
    </source>
</reference>
<organism evidence="2 3">
    <name type="scientific">Ceriporiopsis subvermispora (strain B)</name>
    <name type="common">White-rot fungus</name>
    <name type="synonym">Gelatoporia subvermispora</name>
    <dbReference type="NCBI Taxonomy" id="914234"/>
    <lineage>
        <taxon>Eukaryota</taxon>
        <taxon>Fungi</taxon>
        <taxon>Dikarya</taxon>
        <taxon>Basidiomycota</taxon>
        <taxon>Agaricomycotina</taxon>
        <taxon>Agaricomycetes</taxon>
        <taxon>Polyporales</taxon>
        <taxon>Gelatoporiaceae</taxon>
        <taxon>Gelatoporia</taxon>
    </lineage>
</organism>
<evidence type="ECO:0000313" key="2">
    <source>
        <dbReference type="EMBL" id="EMD37934.1"/>
    </source>
</evidence>
<name>M2PNE8_CERS8</name>
<dbReference type="EMBL" id="KB445796">
    <property type="protein sequence ID" value="EMD37934.1"/>
    <property type="molecule type" value="Genomic_DNA"/>
</dbReference>